<dbReference type="EMBL" id="CADCVP010000221">
    <property type="protein sequence ID" value="CAA9503824.1"/>
    <property type="molecule type" value="Genomic_DNA"/>
</dbReference>
<name>A0A6J4SS95_9ACTN</name>
<feature type="compositionally biased region" description="Low complexity" evidence="1">
    <location>
        <begin position="48"/>
        <end position="60"/>
    </location>
</feature>
<evidence type="ECO:0000256" key="1">
    <source>
        <dbReference type="SAM" id="MobiDB-lite"/>
    </source>
</evidence>
<accession>A0A6J4SS95</accession>
<feature type="region of interest" description="Disordered" evidence="1">
    <location>
        <begin position="1"/>
        <end position="168"/>
    </location>
</feature>
<proteinExistence type="predicted"/>
<dbReference type="AlphaFoldDB" id="A0A6J4SS95"/>
<feature type="compositionally biased region" description="Basic residues" evidence="1">
    <location>
        <begin position="68"/>
        <end position="80"/>
    </location>
</feature>
<reference evidence="2" key="1">
    <citation type="submission" date="2020-02" db="EMBL/GenBank/DDBJ databases">
        <authorList>
            <person name="Meier V. D."/>
        </authorList>
    </citation>
    <scope>NUCLEOTIDE SEQUENCE</scope>
    <source>
        <strain evidence="2">AVDCRST_MAG69</strain>
    </source>
</reference>
<feature type="non-terminal residue" evidence="2">
    <location>
        <position position="1"/>
    </location>
</feature>
<organism evidence="2">
    <name type="scientific">uncultured Solirubrobacteraceae bacterium</name>
    <dbReference type="NCBI Taxonomy" id="1162706"/>
    <lineage>
        <taxon>Bacteria</taxon>
        <taxon>Bacillati</taxon>
        <taxon>Actinomycetota</taxon>
        <taxon>Thermoleophilia</taxon>
        <taxon>Solirubrobacterales</taxon>
        <taxon>Solirubrobacteraceae</taxon>
        <taxon>environmental samples</taxon>
    </lineage>
</organism>
<evidence type="ECO:0000313" key="2">
    <source>
        <dbReference type="EMBL" id="CAA9503824.1"/>
    </source>
</evidence>
<gene>
    <name evidence="2" type="ORF">AVDCRST_MAG69-2059</name>
</gene>
<protein>
    <submittedName>
        <fullName evidence="2">Uncharacterized protein</fullName>
    </submittedName>
</protein>
<feature type="compositionally biased region" description="Basic residues" evidence="1">
    <location>
        <begin position="132"/>
        <end position="143"/>
    </location>
</feature>
<feature type="compositionally biased region" description="Basic residues" evidence="1">
    <location>
        <begin position="30"/>
        <end position="45"/>
    </location>
</feature>
<feature type="compositionally biased region" description="Low complexity" evidence="1">
    <location>
        <begin position="154"/>
        <end position="168"/>
    </location>
</feature>
<sequence length="168" mass="18140">GRRAARLGTGAGTEARRPRPGPGGRPAGRGLRRLRLPLLRRRRDRAARAAAAHRLPALPGHDGASARARGRLRRRGRRPPGRLLADARRAVRRPGPARRPPPVGARGAARPRRGSLRGRPALDRRPGPGARRFPRRGARRRRGHSDAVRRRAPALRAPVGGAVGAVVL</sequence>
<feature type="non-terminal residue" evidence="2">
    <location>
        <position position="168"/>
    </location>
</feature>